<dbReference type="EMBL" id="BMAV01015308">
    <property type="protein sequence ID" value="GFY64556.1"/>
    <property type="molecule type" value="Genomic_DNA"/>
</dbReference>
<keyword evidence="1" id="KW-0472">Membrane</keyword>
<dbReference type="Proteomes" id="UP000886998">
    <property type="component" value="Unassembled WGS sequence"/>
</dbReference>
<evidence type="ECO:0000313" key="2">
    <source>
        <dbReference type="EMBL" id="GFY64556.1"/>
    </source>
</evidence>
<keyword evidence="3" id="KW-1185">Reference proteome</keyword>
<comment type="caution">
    <text evidence="2">The sequence shown here is derived from an EMBL/GenBank/DDBJ whole genome shotgun (WGS) entry which is preliminary data.</text>
</comment>
<evidence type="ECO:0000313" key="3">
    <source>
        <dbReference type="Proteomes" id="UP000886998"/>
    </source>
</evidence>
<keyword evidence="1" id="KW-1133">Transmembrane helix</keyword>
<sequence length="187" mass="21785">MKIIYLLEVCFFLLSCGLIAFIQSDDLSFFEIIFCAFVIEVTKTYFQRKARNGTQLRNGNQNFNFNNINDDIKQLPLVQSEAVYKFCLALDIKVQLARSQEKKVWIPRHKHQKLERKNKVPVVRSEIVHKMCIALGLEVEFNPMLEAPIFKKKRQERDPCGEICFSFQDLQCPQFKGNSRSPTGDQC</sequence>
<feature type="transmembrane region" description="Helical" evidence="1">
    <location>
        <begin position="5"/>
        <end position="22"/>
    </location>
</feature>
<dbReference type="AlphaFoldDB" id="A0A8X6Y1W8"/>
<proteinExistence type="predicted"/>
<name>A0A8X6Y1W8_9ARAC</name>
<feature type="transmembrane region" description="Helical" evidence="1">
    <location>
        <begin position="28"/>
        <end position="46"/>
    </location>
</feature>
<organism evidence="2 3">
    <name type="scientific">Trichonephila inaurata madagascariensis</name>
    <dbReference type="NCBI Taxonomy" id="2747483"/>
    <lineage>
        <taxon>Eukaryota</taxon>
        <taxon>Metazoa</taxon>
        <taxon>Ecdysozoa</taxon>
        <taxon>Arthropoda</taxon>
        <taxon>Chelicerata</taxon>
        <taxon>Arachnida</taxon>
        <taxon>Araneae</taxon>
        <taxon>Araneomorphae</taxon>
        <taxon>Entelegynae</taxon>
        <taxon>Araneoidea</taxon>
        <taxon>Nephilidae</taxon>
        <taxon>Trichonephila</taxon>
        <taxon>Trichonephila inaurata</taxon>
    </lineage>
</organism>
<accession>A0A8X6Y1W8</accession>
<protein>
    <submittedName>
        <fullName evidence="2">Uncharacterized protein</fullName>
    </submittedName>
</protein>
<gene>
    <name evidence="2" type="ORF">TNIN_210701</name>
</gene>
<reference evidence="2" key="1">
    <citation type="submission" date="2020-08" db="EMBL/GenBank/DDBJ databases">
        <title>Multicomponent nature underlies the extraordinary mechanical properties of spider dragline silk.</title>
        <authorList>
            <person name="Kono N."/>
            <person name="Nakamura H."/>
            <person name="Mori M."/>
            <person name="Yoshida Y."/>
            <person name="Ohtoshi R."/>
            <person name="Malay A.D."/>
            <person name="Moran D.A.P."/>
            <person name="Tomita M."/>
            <person name="Numata K."/>
            <person name="Arakawa K."/>
        </authorList>
    </citation>
    <scope>NUCLEOTIDE SEQUENCE</scope>
</reference>
<evidence type="ECO:0000256" key="1">
    <source>
        <dbReference type="SAM" id="Phobius"/>
    </source>
</evidence>
<keyword evidence="1" id="KW-0812">Transmembrane</keyword>